<keyword evidence="1" id="KW-0862">Zinc</keyword>
<accession>A0ABR2I1I4</accession>
<evidence type="ECO:0000256" key="1">
    <source>
        <dbReference type="PROSITE-ProRule" id="PRU00042"/>
    </source>
</evidence>
<gene>
    <name evidence="3" type="ORF">PGQ11_011933</name>
</gene>
<name>A0ABR2I1I4_9PEZI</name>
<evidence type="ECO:0000313" key="3">
    <source>
        <dbReference type="EMBL" id="KAK8856021.1"/>
    </source>
</evidence>
<evidence type="ECO:0000259" key="2">
    <source>
        <dbReference type="PROSITE" id="PS50157"/>
    </source>
</evidence>
<dbReference type="Proteomes" id="UP001390339">
    <property type="component" value="Unassembled WGS sequence"/>
</dbReference>
<dbReference type="InterPro" id="IPR013087">
    <property type="entry name" value="Znf_C2H2_type"/>
</dbReference>
<keyword evidence="4" id="KW-1185">Reference proteome</keyword>
<protein>
    <recommendedName>
        <fullName evidence="2">C2H2-type domain-containing protein</fullName>
    </recommendedName>
</protein>
<dbReference type="Gene3D" id="3.30.160.60">
    <property type="entry name" value="Classic Zinc Finger"/>
    <property type="match status" value="1"/>
</dbReference>
<reference evidence="3 4" key="1">
    <citation type="journal article" date="2024" name="IMA Fungus">
        <title>Apiospora arundinis, a panoply of carbohydrate-active enzymes and secondary metabolites.</title>
        <authorList>
            <person name="Sorensen T."/>
            <person name="Petersen C."/>
            <person name="Muurmann A.T."/>
            <person name="Christiansen J.V."/>
            <person name="Brundto M.L."/>
            <person name="Overgaard C.K."/>
            <person name="Boysen A.T."/>
            <person name="Wollenberg R.D."/>
            <person name="Larsen T.O."/>
            <person name="Sorensen J.L."/>
            <person name="Nielsen K.L."/>
            <person name="Sondergaard T.E."/>
        </authorList>
    </citation>
    <scope>NUCLEOTIDE SEQUENCE [LARGE SCALE GENOMIC DNA]</scope>
    <source>
        <strain evidence="3 4">AAU 773</strain>
    </source>
</reference>
<dbReference type="SUPFAM" id="SSF57667">
    <property type="entry name" value="beta-beta-alpha zinc fingers"/>
    <property type="match status" value="1"/>
</dbReference>
<comment type="caution">
    <text evidence="3">The sequence shown here is derived from an EMBL/GenBank/DDBJ whole genome shotgun (WGS) entry which is preliminary data.</text>
</comment>
<evidence type="ECO:0000313" key="4">
    <source>
        <dbReference type="Proteomes" id="UP001390339"/>
    </source>
</evidence>
<keyword evidence="1" id="KW-0863">Zinc-finger</keyword>
<organism evidence="3 4">
    <name type="scientific">Apiospora arundinis</name>
    <dbReference type="NCBI Taxonomy" id="335852"/>
    <lineage>
        <taxon>Eukaryota</taxon>
        <taxon>Fungi</taxon>
        <taxon>Dikarya</taxon>
        <taxon>Ascomycota</taxon>
        <taxon>Pezizomycotina</taxon>
        <taxon>Sordariomycetes</taxon>
        <taxon>Xylariomycetidae</taxon>
        <taxon>Amphisphaeriales</taxon>
        <taxon>Apiosporaceae</taxon>
        <taxon>Apiospora</taxon>
    </lineage>
</organism>
<dbReference type="Pfam" id="PF00096">
    <property type="entry name" value="zf-C2H2"/>
    <property type="match status" value="1"/>
</dbReference>
<feature type="domain" description="C2H2-type" evidence="2">
    <location>
        <begin position="39"/>
        <end position="67"/>
    </location>
</feature>
<keyword evidence="1" id="KW-0479">Metal-binding</keyword>
<proteinExistence type="predicted"/>
<dbReference type="PROSITE" id="PS50157">
    <property type="entry name" value="ZINC_FINGER_C2H2_2"/>
    <property type="match status" value="1"/>
</dbReference>
<dbReference type="InterPro" id="IPR036236">
    <property type="entry name" value="Znf_C2H2_sf"/>
</dbReference>
<sequence length="139" mass="16443">MAAYEQTPNDIPGESGRFRFYETPMPPMDNYKQEKNGTYVCDRLHKKKPCKKVFERKTELKKHLRTHDKPVYCPFYNNPDYPCGNGRAAEQRDMERHMSSHHSEWAKEHGIKPGAVWCECGVKFTREDNLKKHKKEFGH</sequence>
<dbReference type="EMBL" id="JAPCWZ010000007">
    <property type="protein sequence ID" value="KAK8856021.1"/>
    <property type="molecule type" value="Genomic_DNA"/>
</dbReference>